<name>A0A1Q9DS31_SYMMI</name>
<dbReference type="GO" id="GO:0005634">
    <property type="term" value="C:nucleus"/>
    <property type="evidence" value="ECO:0007669"/>
    <property type="project" value="UniProtKB-SubCell"/>
</dbReference>
<evidence type="ECO:0000256" key="8">
    <source>
        <dbReference type="SAM" id="Coils"/>
    </source>
</evidence>
<dbReference type="CDD" id="cd12235">
    <property type="entry name" value="RRM_PPIL4"/>
    <property type="match status" value="1"/>
</dbReference>
<evidence type="ECO:0000256" key="7">
    <source>
        <dbReference type="PROSITE-ProRule" id="PRU00176"/>
    </source>
</evidence>
<feature type="region of interest" description="Disordered" evidence="9">
    <location>
        <begin position="2042"/>
        <end position="2114"/>
    </location>
</feature>
<dbReference type="SMART" id="SM00360">
    <property type="entry name" value="RRM"/>
    <property type="match status" value="1"/>
</dbReference>
<dbReference type="SUPFAM" id="SSF56672">
    <property type="entry name" value="DNA/RNA polymerases"/>
    <property type="match status" value="1"/>
</dbReference>
<dbReference type="Gene3D" id="3.40.50.300">
    <property type="entry name" value="P-loop containing nucleotide triphosphate hydrolases"/>
    <property type="match status" value="1"/>
</dbReference>
<protein>
    <recommendedName>
        <fullName evidence="3">peptidylprolyl isomerase</fullName>
        <ecNumber evidence="3">5.2.1.8</ecNumber>
    </recommendedName>
</protein>
<feature type="compositionally biased region" description="Polar residues" evidence="9">
    <location>
        <begin position="2378"/>
        <end position="2388"/>
    </location>
</feature>
<accession>A0A1Q9DS31</accession>
<dbReference type="EC" id="5.2.1.8" evidence="3"/>
<dbReference type="PANTHER" id="PTHR45843:SF1">
    <property type="entry name" value="PEPTIDYL-PROLYL CIS-TRANS ISOMERASE-LIKE 4"/>
    <property type="match status" value="1"/>
</dbReference>
<dbReference type="InterPro" id="IPR043502">
    <property type="entry name" value="DNA/RNA_pol_sf"/>
</dbReference>
<comment type="catalytic activity">
    <reaction evidence="1">
        <text>[protein]-peptidylproline (omega=180) = [protein]-peptidylproline (omega=0)</text>
        <dbReference type="Rhea" id="RHEA:16237"/>
        <dbReference type="Rhea" id="RHEA-COMP:10747"/>
        <dbReference type="Rhea" id="RHEA-COMP:10748"/>
        <dbReference type="ChEBI" id="CHEBI:83833"/>
        <dbReference type="ChEBI" id="CHEBI:83834"/>
        <dbReference type="EC" id="5.2.1.8"/>
    </reaction>
</comment>
<dbReference type="InterPro" id="IPR035542">
    <property type="entry name" value="CRIP"/>
</dbReference>
<feature type="region of interest" description="Disordered" evidence="9">
    <location>
        <begin position="2222"/>
        <end position="2244"/>
    </location>
</feature>
<dbReference type="Pfam" id="PF00004">
    <property type="entry name" value="AAA"/>
    <property type="match status" value="1"/>
</dbReference>
<dbReference type="EMBL" id="LSRX01000413">
    <property type="protein sequence ID" value="OLP97975.1"/>
    <property type="molecule type" value="Genomic_DNA"/>
</dbReference>
<evidence type="ECO:0000259" key="10">
    <source>
        <dbReference type="PROSITE" id="PS50102"/>
    </source>
</evidence>
<comment type="caution">
    <text evidence="12">The sequence shown here is derived from an EMBL/GenBank/DDBJ whole genome shotgun (WGS) entry which is preliminary data.</text>
</comment>
<feature type="compositionally biased region" description="Basic and acidic residues" evidence="9">
    <location>
        <begin position="1911"/>
        <end position="1935"/>
    </location>
</feature>
<sequence length="3265" mass="362118">MSGGMRLAAQQAAAAKSVAGAAPLAPLGGAQRISFGGTSVPFFSGPRGDEMAEPPPKKAKAVKSDSGSKRRRDCKTINAKSWGDMTAWGLALNFYTRDSFSRSSCKPHSHSQLSEEFVLQDLISASGDSLLKSGDWATATKLAAFTEEQVWGTVWIYWQIRKTDPVAVKDKETYKSQLMNLYQERGNPGLGLNGPMLQLLTQIQFEGQDAFVLVKEDQVHYLHNGVNEVEVPGLQPNQSYTLRVDVSSGRTYVHNQSGSGGPTRLNRPAESRIYCDTLLPPVICLETTPMELFQKPMVEALISSMRENAAKLKANLGGPERSHEATSKQPPPSSPAGQFLQRGTAFSPALRGMPGGSSKLVYLNGMNQLVKKEVCQKFILKHQNDPAKVQELLEDVARDRRQSLDHPDMPRLLQEWAASSAVARRGIYAARQQQLGVYARLRLIHQLQVKNKHWFSLTKRCRTLAKEWSISCEVLNEVVRDEEPTNKKEFADFRARFKNTLVLSAHLLRDRTLQDLIRLCGISANVIARDFNEFLQAEQEEDAAPRLQTAWWVGEKRFNWVAARAGGHWFRIATETLLQIQDASWLSDLGMTPWARGIGDISGQPWAQAEKDLLTDAWALLFHMASARSWSQCLYSTSSPQLLATALSPHEPVRKWGMTVLRQVHAAVWAAKKYIADKADSPDSVSKTLEEMLRDAWFLQTQIGLEALQVCVDAGFEPNDRQVLLLAHQLWGGPNQTKFTAEDVFGHLSHVTQRSAKGGLQMNKWLKWLYMTSAASVRLLPFKQVEPSMQDYLKSRVREDTSTGTSGTYFVPQAKLPEKVNLATLAEVHEAWGIAGSLAEQRMATATAALCATVRDNFQDTPNLWAGCLCQAGLVIRREDGRAVFLSLGFRNWMVMGLPLLPKRSRDGKDYFALPPLTAENLECQPTWIMHLNVLDQTDVWSAGIPEPVIPAMIPEDLRPATCLLTLKHPFESVLKAAVRTGLSVNADKLELIAKLNNIDYASALVHHLFPRLRPDDVEFQRMVRDLAGTKRKLIDCPDEVLAAVSVLDRDNAETFQGLERYAERAKAESAEVKGGVTDRPSDKDIEVVLRNFQPDTGFLESTGAASASSGGDGGPSAKASATPKDPPEVKEAIKQAQQGDPHTAVHNHLEQVYKGDGVAPNDGVFPGASTGFDHEELRVALGQMKTGKSVGVDGTSAELLKALVELPGGADHLLEFMTRTLVTHQIPRDWNVPLLVILAKGLAGVCMLKLDIAKAFDSVDREQLLRKLQSRMGDCSEMRCWRSLLQDCEAVLQSPWGTSLLGMTRGIKQGAVESPALFAMVAEVCLAEASERFRWGSMGEVFPGMPHQDVLFMDDCILWSRGVQGLEQRVRQLMVVLSEYGLKLNGAKSQLLCSPFWTGAQHIMVSGEKVQASSELEVMGLPMRVGMTTSELIAPLVARARSKFWSLQHVFRSRTSIRGRLCTLATVVGNSALWPLAAFPPDRPAMGLMNTMQLQVIIWTMRVSKRPDEGWDVFRLRAFRGARAALHSSGTERWSTMWLRRWWRFAGHRSRCLLRDYPPLSAHFEALHAWVGGLHGFAVGKWETDENPGLAVRWLTMSLLSDLHLKFRGAFMFHMFGWALCLSLRVTFAMHAVRSDAVAPRGSEPARVCSDRRVVYHQAFADYKDKWNEDELWPCTRHDVVSGDSGCNQRAWGFWCPAERCEGRTCCGLRSKVSADLRTDVCAAGCRARDFCCGPQEPRPPRPDPAHHRGVRRNENPLDALTSLDDYGAFYNGPVISGGGYSEVKPGESGRAALADSMEVGEALPLLGYCCSCRVHGPLPLVPDLALCRDDRRTDIPLRELAALDDHGAFYHGPEDCCLEQSGRHKSRAKRECGNCSSPRVGSDRVDPGDEVDCMQERASHGETPVMHMGGHDYLPRRRRDVDSGQQDEGRRDVESDETGFFQAPRPVTRTWEELMELFWTWFEQERQVGMAVGMVRRFVQARDDEAYSAWSTSAVGALAAGIPLSEGIELALSPEDFFVWATEVEAILFTAYRRDEGAATTRARSNVSEVEPEAETVALMERGRRGGDRQRRQDRSRSCRASGPRRRRNERASGSGEPAGGAGSVPGSGRDATDAIRAAPWRAASTSFVPPPPRDNDDCVDRWRFLLGVDTVSLPQGVETTGQDRPFLPPERAEHIRHVISGYTSTEQGLMTLGLLTALRALLAELGNLLHLASFVEVPVDEREPPPPGREPEPEADEGESDSTMWLQLELQAHEPEGLWLVQRDVNLISGMVMRFQDALSGGDTGLARLRAAHFRQRLHRLRLDENVDGAIADQFEAVCVVAEEAGCSSMALGFHALEPQIVEWSWAWWRLVEPALVLQPLDPQRPGDPVEVGSSLETGHSSGSAVATGPSEEQMIEQLAADQNETRGDDVALAAQQALFEAEEDTYYRGVEEVVSRELEAQAARAARSWDDWALHDEMYQASPRPRKRPCFEIMVSGGAGDDAQGSERRWKVPFAARGGRVVLSFGYMEMGEAAPSETSTVPVHVDPEMFRMLQWRNNMAKPHLSCYRRSGLALPNAVFFGPPGTGKSLAARRLAEACGMDYAIMAGGNVLGLQEEAVPELRRVFRWAQRSPRGVLLFVDEAEAFLSQRGHGNFYLQAAVSYFLTETGSSSTRLQLILATNRIQDLDEAVLSRLPFQIKFSKPPADVLQQQFDDRAGRLPLFAAQRLRQLFDRRGGVEESQGKALEALRFSGRDVQSLFEEFQRRWSLEQASDGKRPADEEVPVVMNGPVLQHAAGEARDEIAVRRLMEQASLDTMSASQLRHAQKDHREALHAQLGLGAAHVLARNTRPGDELCAGSVEVQDLVFAECRAFAWMQCEKGFPFWRLDVLDKINNSMVDEKNSPYQNIRIWHTEILDDPFDDPEGLAELIPPKSPEVIKDEVLRTIENEEDEAELQERMAKTLAKSQATTLELLHDLPDAEIAPPDTDLFVAKLNPVTQDGDLELIFSRFGPIKSCEIVRDWKTGDSLQYAFIIFENPRDCEQAYFKMHDCVIDDRRIFVNFSQSVAKLWNKWRTGSRMTKEDVKGGAEHKGGGRGKGKGKGKGKDKSNDQAPLLSAAEGPKPGGKGARGGMVFENGGRPGDGDGRRGGERGREPAGRYRSRSRDRDRRDRDRDRDRRAAAATGYGALDTAGVALWLLHEIFFMLGSKLPASVWTSLAHGSPWLLRPLSETEKKRGVPPGSLAGVGPWSDGVPFNETEIKLLSPIVHRLGFQAAPDVTIKTV</sequence>
<evidence type="ECO:0000256" key="5">
    <source>
        <dbReference type="ARBA" id="ARBA00023235"/>
    </source>
</evidence>
<feature type="region of interest" description="Disordered" evidence="9">
    <location>
        <begin position="1100"/>
        <end position="1142"/>
    </location>
</feature>
<dbReference type="SUPFAM" id="SSF52540">
    <property type="entry name" value="P-loop containing nucleoside triphosphate hydrolases"/>
    <property type="match status" value="1"/>
</dbReference>
<dbReference type="InterPro" id="IPR003593">
    <property type="entry name" value="AAA+_ATPase"/>
</dbReference>
<keyword evidence="6" id="KW-0539">Nucleus</keyword>
<keyword evidence="5 12" id="KW-0413">Isomerase</keyword>
<feature type="domain" description="Reverse transcriptase" evidence="11">
    <location>
        <begin position="1174"/>
        <end position="1424"/>
    </location>
</feature>
<feature type="region of interest" description="Disordered" evidence="9">
    <location>
        <begin position="2369"/>
        <end position="2395"/>
    </location>
</feature>
<dbReference type="PROSITE" id="PS50878">
    <property type="entry name" value="RT_POL"/>
    <property type="match status" value="1"/>
</dbReference>
<dbReference type="Pfam" id="PF00076">
    <property type="entry name" value="RRM_1"/>
    <property type="match status" value="1"/>
</dbReference>
<feature type="region of interest" description="Disordered" evidence="9">
    <location>
        <begin position="3062"/>
        <end position="3162"/>
    </location>
</feature>
<dbReference type="GO" id="GO:0003723">
    <property type="term" value="F:RNA binding"/>
    <property type="evidence" value="ECO:0007669"/>
    <property type="project" value="UniProtKB-UniRule"/>
</dbReference>
<dbReference type="InterPro" id="IPR003960">
    <property type="entry name" value="ATPase_AAA_CS"/>
</dbReference>
<dbReference type="GO" id="GO:0005524">
    <property type="term" value="F:ATP binding"/>
    <property type="evidence" value="ECO:0007669"/>
    <property type="project" value="InterPro"/>
</dbReference>
<feature type="region of interest" description="Disordered" evidence="9">
    <location>
        <begin position="1901"/>
        <end position="1943"/>
    </location>
</feature>
<keyword evidence="13" id="KW-1185">Reference proteome</keyword>
<dbReference type="Pfam" id="PF00078">
    <property type="entry name" value="RVT_1"/>
    <property type="match status" value="1"/>
</dbReference>
<feature type="region of interest" description="Disordered" evidence="9">
    <location>
        <begin position="1871"/>
        <end position="1890"/>
    </location>
</feature>
<evidence type="ECO:0000313" key="12">
    <source>
        <dbReference type="EMBL" id="OLP97975.1"/>
    </source>
</evidence>
<feature type="compositionally biased region" description="Gly residues" evidence="9">
    <location>
        <begin position="2099"/>
        <end position="2108"/>
    </location>
</feature>
<feature type="coiled-coil region" evidence="8">
    <location>
        <begin position="2922"/>
        <end position="2949"/>
    </location>
</feature>
<dbReference type="SMART" id="SM00382">
    <property type="entry name" value="AAA"/>
    <property type="match status" value="1"/>
</dbReference>
<evidence type="ECO:0000259" key="11">
    <source>
        <dbReference type="PROSITE" id="PS50878"/>
    </source>
</evidence>
<gene>
    <name evidence="12" type="primary">cyp6</name>
    <name evidence="12" type="ORF">AK812_SmicGene19617</name>
</gene>
<feature type="region of interest" description="Disordered" evidence="9">
    <location>
        <begin position="315"/>
        <end position="340"/>
    </location>
</feature>
<dbReference type="GO" id="GO:0016887">
    <property type="term" value="F:ATP hydrolysis activity"/>
    <property type="evidence" value="ECO:0007669"/>
    <property type="project" value="InterPro"/>
</dbReference>
<keyword evidence="8" id="KW-0175">Coiled coil</keyword>
<evidence type="ECO:0000256" key="6">
    <source>
        <dbReference type="ARBA" id="ARBA00023242"/>
    </source>
</evidence>
<dbReference type="OrthoDB" id="408935at2759"/>
<proteinExistence type="predicted"/>
<dbReference type="PROSITE" id="PS50102">
    <property type="entry name" value="RRM"/>
    <property type="match status" value="1"/>
</dbReference>
<evidence type="ECO:0000256" key="4">
    <source>
        <dbReference type="ARBA" id="ARBA00023110"/>
    </source>
</evidence>
<dbReference type="Gene3D" id="3.30.70.330">
    <property type="match status" value="1"/>
</dbReference>
<dbReference type="SUPFAM" id="SSF54928">
    <property type="entry name" value="RNA-binding domain, RBD"/>
    <property type="match status" value="1"/>
</dbReference>
<evidence type="ECO:0000256" key="9">
    <source>
        <dbReference type="SAM" id="MobiDB-lite"/>
    </source>
</evidence>
<dbReference type="InterPro" id="IPR027417">
    <property type="entry name" value="P-loop_NTPase"/>
</dbReference>
<dbReference type="PROSITE" id="PS00674">
    <property type="entry name" value="AAA"/>
    <property type="match status" value="1"/>
</dbReference>
<feature type="compositionally biased region" description="Basic and acidic residues" evidence="9">
    <location>
        <begin position="2222"/>
        <end position="2235"/>
    </location>
</feature>
<dbReference type="InterPro" id="IPR000477">
    <property type="entry name" value="RT_dom"/>
</dbReference>
<feature type="compositionally biased region" description="Low complexity" evidence="9">
    <location>
        <begin position="1102"/>
        <end position="1122"/>
    </location>
</feature>
<comment type="subcellular location">
    <subcellularLocation>
        <location evidence="2">Nucleus</location>
    </subcellularLocation>
</comment>
<dbReference type="InterPro" id="IPR000504">
    <property type="entry name" value="RRM_dom"/>
</dbReference>
<feature type="compositionally biased region" description="Basic and acidic residues" evidence="9">
    <location>
        <begin position="2063"/>
        <end position="2079"/>
    </location>
</feature>
<dbReference type="Gene3D" id="3.30.70.270">
    <property type="match status" value="1"/>
</dbReference>
<evidence type="ECO:0000256" key="1">
    <source>
        <dbReference type="ARBA" id="ARBA00000971"/>
    </source>
</evidence>
<feature type="region of interest" description="Disordered" evidence="9">
    <location>
        <begin position="44"/>
        <end position="73"/>
    </location>
</feature>
<evidence type="ECO:0000256" key="3">
    <source>
        <dbReference type="ARBA" id="ARBA00013194"/>
    </source>
</evidence>
<evidence type="ECO:0000313" key="13">
    <source>
        <dbReference type="Proteomes" id="UP000186817"/>
    </source>
</evidence>
<organism evidence="12 13">
    <name type="scientific">Symbiodinium microadriaticum</name>
    <name type="common">Dinoflagellate</name>
    <name type="synonym">Zooxanthella microadriatica</name>
    <dbReference type="NCBI Taxonomy" id="2951"/>
    <lineage>
        <taxon>Eukaryota</taxon>
        <taxon>Sar</taxon>
        <taxon>Alveolata</taxon>
        <taxon>Dinophyceae</taxon>
        <taxon>Suessiales</taxon>
        <taxon>Symbiodiniaceae</taxon>
        <taxon>Symbiodinium</taxon>
    </lineage>
</organism>
<dbReference type="GO" id="GO:0003755">
    <property type="term" value="F:peptidyl-prolyl cis-trans isomerase activity"/>
    <property type="evidence" value="ECO:0007669"/>
    <property type="project" value="UniProtKB-KW"/>
</dbReference>
<dbReference type="Proteomes" id="UP000186817">
    <property type="component" value="Unassembled WGS sequence"/>
</dbReference>
<dbReference type="InterPro" id="IPR012677">
    <property type="entry name" value="Nucleotide-bd_a/b_plait_sf"/>
</dbReference>
<feature type="compositionally biased region" description="Basic and acidic residues" evidence="9">
    <location>
        <begin position="3124"/>
        <end position="3162"/>
    </location>
</feature>
<reference evidence="12 13" key="1">
    <citation type="submission" date="2016-02" db="EMBL/GenBank/DDBJ databases">
        <title>Genome analysis of coral dinoflagellate symbionts highlights evolutionary adaptations to a symbiotic lifestyle.</title>
        <authorList>
            <person name="Aranda M."/>
            <person name="Li Y."/>
            <person name="Liew Y.J."/>
            <person name="Baumgarten S."/>
            <person name="Simakov O."/>
            <person name="Wilson M."/>
            <person name="Piel J."/>
            <person name="Ashoor H."/>
            <person name="Bougouffa S."/>
            <person name="Bajic V.B."/>
            <person name="Ryu T."/>
            <person name="Ravasi T."/>
            <person name="Bayer T."/>
            <person name="Micklem G."/>
            <person name="Kim H."/>
            <person name="Bhak J."/>
            <person name="Lajeunesse T.C."/>
            <person name="Voolstra C.R."/>
        </authorList>
    </citation>
    <scope>NUCLEOTIDE SEQUENCE [LARGE SCALE GENOMIC DNA]</scope>
    <source>
        <strain evidence="12 13">CCMP2467</strain>
    </source>
</reference>
<keyword evidence="4" id="KW-0697">Rotamase</keyword>
<dbReference type="PANTHER" id="PTHR45843">
    <property type="entry name" value="PEPTIDYL-PROLYL CIS-TRANS ISOMERASE-LIKE 4"/>
    <property type="match status" value="1"/>
</dbReference>
<feature type="compositionally biased region" description="Basic and acidic residues" evidence="9">
    <location>
        <begin position="3062"/>
        <end position="3075"/>
    </location>
</feature>
<dbReference type="InterPro" id="IPR035979">
    <property type="entry name" value="RBD_domain_sf"/>
</dbReference>
<feature type="domain" description="RRM" evidence="10">
    <location>
        <begin position="2970"/>
        <end position="3048"/>
    </location>
</feature>
<feature type="compositionally biased region" description="Basic residues" evidence="9">
    <location>
        <begin position="3076"/>
        <end position="3085"/>
    </location>
</feature>
<dbReference type="InterPro" id="IPR003959">
    <property type="entry name" value="ATPase_AAA_core"/>
</dbReference>
<keyword evidence="7" id="KW-0694">RNA-binding</keyword>
<evidence type="ECO:0000256" key="2">
    <source>
        <dbReference type="ARBA" id="ARBA00004123"/>
    </source>
</evidence>
<dbReference type="InterPro" id="IPR043128">
    <property type="entry name" value="Rev_trsase/Diguanyl_cyclase"/>
</dbReference>